<name>A0A1W2G0A4_KIBAR</name>
<dbReference type="OrthoDB" id="3697567at2"/>
<dbReference type="Proteomes" id="UP000192674">
    <property type="component" value="Unassembled WGS sequence"/>
</dbReference>
<evidence type="ECO:0000313" key="1">
    <source>
        <dbReference type="EMBL" id="SMD27422.1"/>
    </source>
</evidence>
<dbReference type="AlphaFoldDB" id="A0A1W2G0A4"/>
<protein>
    <submittedName>
        <fullName evidence="1">Uncharacterized protein</fullName>
    </submittedName>
</protein>
<proteinExistence type="predicted"/>
<sequence length="93" mass="10445">MATDANVLWGTNPDTSVFYAARVHVVSAHYPWSALCGLPVELIWEQRPVTSQRLCPECCLLAVEWFFPTTNDPFLVHDFSIEASTVQLSPRPP</sequence>
<reference evidence="1 2" key="1">
    <citation type="submission" date="2017-04" db="EMBL/GenBank/DDBJ databases">
        <authorList>
            <person name="Afonso C.L."/>
            <person name="Miller P.J."/>
            <person name="Scott M.A."/>
            <person name="Spackman E."/>
            <person name="Goraichik I."/>
            <person name="Dimitrov K.M."/>
            <person name="Suarez D.L."/>
            <person name="Swayne D.E."/>
        </authorList>
    </citation>
    <scope>NUCLEOTIDE SEQUENCE [LARGE SCALE GENOMIC DNA]</scope>
    <source>
        <strain evidence="1 2">DSM 43828</strain>
    </source>
</reference>
<gene>
    <name evidence="1" type="ORF">SAMN05661093_11029</name>
</gene>
<dbReference type="EMBL" id="FWXV01000024">
    <property type="protein sequence ID" value="SMD27422.1"/>
    <property type="molecule type" value="Genomic_DNA"/>
</dbReference>
<accession>A0A1W2G0A4</accession>
<keyword evidence="2" id="KW-1185">Reference proteome</keyword>
<evidence type="ECO:0000313" key="2">
    <source>
        <dbReference type="Proteomes" id="UP000192674"/>
    </source>
</evidence>
<organism evidence="1 2">
    <name type="scientific">Kibdelosporangium aridum</name>
    <dbReference type="NCBI Taxonomy" id="2030"/>
    <lineage>
        <taxon>Bacteria</taxon>
        <taxon>Bacillati</taxon>
        <taxon>Actinomycetota</taxon>
        <taxon>Actinomycetes</taxon>
        <taxon>Pseudonocardiales</taxon>
        <taxon>Pseudonocardiaceae</taxon>
        <taxon>Kibdelosporangium</taxon>
    </lineage>
</organism>
<dbReference type="RefSeq" id="WP_084434958.1">
    <property type="nucleotide sequence ID" value="NZ_FWXV01000024.1"/>
</dbReference>